<dbReference type="EMBL" id="LAZR01002429">
    <property type="protein sequence ID" value="KKN30161.1"/>
    <property type="molecule type" value="Genomic_DNA"/>
</dbReference>
<name>A0A0F9RZ14_9ZZZZ</name>
<accession>A0A0F9RZ14</accession>
<evidence type="ECO:0000313" key="1">
    <source>
        <dbReference type="EMBL" id="KKN30161.1"/>
    </source>
</evidence>
<organism evidence="1">
    <name type="scientific">marine sediment metagenome</name>
    <dbReference type="NCBI Taxonomy" id="412755"/>
    <lineage>
        <taxon>unclassified sequences</taxon>
        <taxon>metagenomes</taxon>
        <taxon>ecological metagenomes</taxon>
    </lineage>
</organism>
<comment type="caution">
    <text evidence="1">The sequence shown here is derived from an EMBL/GenBank/DDBJ whole genome shotgun (WGS) entry which is preliminary data.</text>
</comment>
<protein>
    <submittedName>
        <fullName evidence="1">Uncharacterized protein</fullName>
    </submittedName>
</protein>
<proteinExistence type="predicted"/>
<reference evidence="1" key="1">
    <citation type="journal article" date="2015" name="Nature">
        <title>Complex archaea that bridge the gap between prokaryotes and eukaryotes.</title>
        <authorList>
            <person name="Spang A."/>
            <person name="Saw J.H."/>
            <person name="Jorgensen S.L."/>
            <person name="Zaremba-Niedzwiedzka K."/>
            <person name="Martijn J."/>
            <person name="Lind A.E."/>
            <person name="van Eijk R."/>
            <person name="Schleper C."/>
            <person name="Guy L."/>
            <person name="Ettema T.J."/>
        </authorList>
    </citation>
    <scope>NUCLEOTIDE SEQUENCE</scope>
</reference>
<dbReference type="AlphaFoldDB" id="A0A0F9RZ14"/>
<gene>
    <name evidence="1" type="ORF">LCGC14_0836750</name>
</gene>
<sequence length="105" mass="11325">MSFGFKSPIVVSSILQTVGTSVVTRVPSSTSNQTLIASNGDRRGLLIYNDSIADQYIKLGTVATTIDFTVKLTRRMFYEVTPAYVGQIDVISSSTNGAIQVTELT</sequence>